<dbReference type="InterPro" id="IPR026591">
    <property type="entry name" value="Sirtuin_cat_small_dom_sf"/>
</dbReference>
<dbReference type="InterPro" id="IPR029035">
    <property type="entry name" value="DHS-like_NAD/FAD-binding_dom"/>
</dbReference>
<evidence type="ECO:0000256" key="2">
    <source>
        <dbReference type="ARBA" id="ARBA00022679"/>
    </source>
</evidence>
<dbReference type="RefSeq" id="WP_089716331.1">
    <property type="nucleotide sequence ID" value="NZ_FNEH01000004.1"/>
</dbReference>
<feature type="active site" description="Proton acceptor" evidence="4">
    <location>
        <position position="118"/>
    </location>
</feature>
<reference evidence="6 7" key="1">
    <citation type="submission" date="2016-10" db="EMBL/GenBank/DDBJ databases">
        <authorList>
            <person name="de Groot N.N."/>
        </authorList>
    </citation>
    <scope>NUCLEOTIDE SEQUENCE [LARGE SCALE GENOMIC DNA]</scope>
    <source>
        <strain evidence="6 7">WG7</strain>
    </source>
</reference>
<evidence type="ECO:0000256" key="1">
    <source>
        <dbReference type="ARBA" id="ARBA00012928"/>
    </source>
</evidence>
<evidence type="ECO:0000313" key="7">
    <source>
        <dbReference type="Proteomes" id="UP000198945"/>
    </source>
</evidence>
<gene>
    <name evidence="6" type="ORF">SAMN04515654_10426</name>
</gene>
<dbReference type="PANTHER" id="PTHR11085:SF4">
    <property type="entry name" value="NAD-DEPENDENT PROTEIN DEACYLASE"/>
    <property type="match status" value="1"/>
</dbReference>
<feature type="binding site" evidence="4">
    <location>
        <position position="150"/>
    </location>
    <ligand>
        <name>Zn(2+)</name>
        <dbReference type="ChEBI" id="CHEBI:29105"/>
    </ligand>
</feature>
<proteinExistence type="predicted"/>
<feature type="binding site" evidence="4">
    <location>
        <position position="129"/>
    </location>
    <ligand>
        <name>Zn(2+)</name>
        <dbReference type="ChEBI" id="CHEBI:29105"/>
    </ligand>
</feature>
<dbReference type="Proteomes" id="UP000198945">
    <property type="component" value="Unassembled WGS sequence"/>
</dbReference>
<dbReference type="GO" id="GO:0046872">
    <property type="term" value="F:metal ion binding"/>
    <property type="evidence" value="ECO:0007669"/>
    <property type="project" value="UniProtKB-KW"/>
</dbReference>
<evidence type="ECO:0000256" key="3">
    <source>
        <dbReference type="ARBA" id="ARBA00023027"/>
    </source>
</evidence>
<sequence>MNKYRKAAELIKGSKHTTVFTGAGVSVESGVPPFRGENGLWNDYDPIILDLKNFYKHPKESWETIKEIFYDYFGKAEPNEAHKVIARLENAGYVQAVITQNIDNLHQRAGSKNVFEFHGNSRNLICTECGEKYPVSDKLLADLPPKCSECGEVLKPDFVFFGEAIPEREESLSFEEAEKADLFIVIGTTGEVQPASFIPVVAKSKGAQIVEINIKKSNFTDDITKIFIQEKASTAMKKIEAELNKLK</sequence>
<dbReference type="Pfam" id="PF02146">
    <property type="entry name" value="SIR2"/>
    <property type="match status" value="1"/>
</dbReference>
<organism evidence="6 7">
    <name type="scientific">Halanaerobium congolense</name>
    <dbReference type="NCBI Taxonomy" id="54121"/>
    <lineage>
        <taxon>Bacteria</taxon>
        <taxon>Bacillati</taxon>
        <taxon>Bacillota</taxon>
        <taxon>Clostridia</taxon>
        <taxon>Halanaerobiales</taxon>
        <taxon>Halanaerobiaceae</taxon>
        <taxon>Halanaerobium</taxon>
    </lineage>
</organism>
<dbReference type="InterPro" id="IPR026590">
    <property type="entry name" value="Ssirtuin_cat_dom"/>
</dbReference>
<feature type="domain" description="Deacetylase sirtuin-type" evidence="5">
    <location>
        <begin position="1"/>
        <end position="247"/>
    </location>
</feature>
<accession>A0A1G8JCA9</accession>
<dbReference type="Gene3D" id="3.40.50.1220">
    <property type="entry name" value="TPP-binding domain"/>
    <property type="match status" value="1"/>
</dbReference>
<name>A0A1G8JCA9_9FIRM</name>
<dbReference type="PROSITE" id="PS50305">
    <property type="entry name" value="SIRTUIN"/>
    <property type="match status" value="1"/>
</dbReference>
<keyword evidence="2" id="KW-0808">Transferase</keyword>
<dbReference type="PANTHER" id="PTHR11085">
    <property type="entry name" value="NAD-DEPENDENT PROTEIN DEACYLASE SIRTUIN-5, MITOCHONDRIAL-RELATED"/>
    <property type="match status" value="1"/>
</dbReference>
<dbReference type="GO" id="GO:0070403">
    <property type="term" value="F:NAD+ binding"/>
    <property type="evidence" value="ECO:0007669"/>
    <property type="project" value="InterPro"/>
</dbReference>
<dbReference type="EMBL" id="FNEH01000004">
    <property type="protein sequence ID" value="SDI28721.1"/>
    <property type="molecule type" value="Genomic_DNA"/>
</dbReference>
<keyword evidence="3" id="KW-0520">NAD</keyword>
<dbReference type="AlphaFoldDB" id="A0A1G8JCA9"/>
<evidence type="ECO:0000256" key="4">
    <source>
        <dbReference type="PROSITE-ProRule" id="PRU00236"/>
    </source>
</evidence>
<evidence type="ECO:0000259" key="5">
    <source>
        <dbReference type="PROSITE" id="PS50305"/>
    </source>
</evidence>
<dbReference type="CDD" id="cd01407">
    <property type="entry name" value="SIR2-fam"/>
    <property type="match status" value="1"/>
</dbReference>
<dbReference type="InterPro" id="IPR003000">
    <property type="entry name" value="Sirtuin"/>
</dbReference>
<dbReference type="Gene3D" id="3.30.1600.10">
    <property type="entry name" value="SIR2/SIRT2 'Small Domain"/>
    <property type="match status" value="1"/>
</dbReference>
<dbReference type="InterPro" id="IPR050134">
    <property type="entry name" value="NAD-dep_sirtuin_deacylases"/>
</dbReference>
<dbReference type="NCBIfam" id="NF001753">
    <property type="entry name" value="PRK00481.1-3"/>
    <property type="match status" value="1"/>
</dbReference>
<dbReference type="SUPFAM" id="SSF52467">
    <property type="entry name" value="DHS-like NAD/FAD-binding domain"/>
    <property type="match status" value="1"/>
</dbReference>
<feature type="binding site" evidence="4">
    <location>
        <position position="147"/>
    </location>
    <ligand>
        <name>Zn(2+)</name>
        <dbReference type="ChEBI" id="CHEBI:29105"/>
    </ligand>
</feature>
<keyword evidence="4" id="KW-0479">Metal-binding</keyword>
<dbReference type="GO" id="GO:0017136">
    <property type="term" value="F:histone deacetylase activity, NAD-dependent"/>
    <property type="evidence" value="ECO:0007669"/>
    <property type="project" value="TreeGrafter"/>
</dbReference>
<dbReference type="EC" id="2.3.1.286" evidence="1"/>
<keyword evidence="4" id="KW-0862">Zinc</keyword>
<evidence type="ECO:0000313" key="6">
    <source>
        <dbReference type="EMBL" id="SDI28721.1"/>
    </source>
</evidence>
<protein>
    <recommendedName>
        <fullName evidence="1">protein acetyllysine N-acetyltransferase</fullName>
        <ecNumber evidence="1">2.3.1.286</ecNumber>
    </recommendedName>
</protein>
<feature type="binding site" evidence="4">
    <location>
        <position position="126"/>
    </location>
    <ligand>
        <name>Zn(2+)</name>
        <dbReference type="ChEBI" id="CHEBI:29105"/>
    </ligand>
</feature>